<feature type="transmembrane region" description="Helical" evidence="8">
    <location>
        <begin position="12"/>
        <end position="30"/>
    </location>
</feature>
<evidence type="ECO:0000256" key="3">
    <source>
        <dbReference type="ARBA" id="ARBA00022519"/>
    </source>
</evidence>
<evidence type="ECO:0000256" key="6">
    <source>
        <dbReference type="ARBA" id="ARBA00023136"/>
    </source>
</evidence>
<keyword evidence="2" id="KW-1003">Cell membrane</keyword>
<evidence type="ECO:0000256" key="2">
    <source>
        <dbReference type="ARBA" id="ARBA00022475"/>
    </source>
</evidence>
<feature type="domain" description="Mce/MlaD" evidence="9">
    <location>
        <begin position="39"/>
        <end position="128"/>
    </location>
</feature>
<feature type="domain" description="Mce/MlaD" evidence="9">
    <location>
        <begin position="152"/>
        <end position="212"/>
    </location>
</feature>
<gene>
    <name evidence="10" type="ordered locus">DNO_0497</name>
</gene>
<dbReference type="PANTHER" id="PTHR30462">
    <property type="entry name" value="INTERMEMBRANE TRANSPORT PROTEIN PQIB-RELATED"/>
    <property type="match status" value="1"/>
</dbReference>
<dbReference type="HOGENOM" id="CLU_018765_3_0_6"/>
<dbReference type="GO" id="GO:0005886">
    <property type="term" value="C:plasma membrane"/>
    <property type="evidence" value="ECO:0007669"/>
    <property type="project" value="UniProtKB-SubCell"/>
</dbReference>
<evidence type="ECO:0000256" key="4">
    <source>
        <dbReference type="ARBA" id="ARBA00022692"/>
    </source>
</evidence>
<feature type="coiled-coil region" evidence="7">
    <location>
        <begin position="462"/>
        <end position="489"/>
    </location>
</feature>
<evidence type="ECO:0000313" key="11">
    <source>
        <dbReference type="Proteomes" id="UP000000248"/>
    </source>
</evidence>
<keyword evidence="5 8" id="KW-1133">Transmembrane helix</keyword>
<dbReference type="InterPro" id="IPR003399">
    <property type="entry name" value="Mce/MlaD"/>
</dbReference>
<evidence type="ECO:0000256" key="1">
    <source>
        <dbReference type="ARBA" id="ARBA00004533"/>
    </source>
</evidence>
<keyword evidence="3" id="KW-0997">Cell inner membrane</keyword>
<evidence type="ECO:0000313" key="10">
    <source>
        <dbReference type="EMBL" id="ABQ13714.1"/>
    </source>
</evidence>
<comment type="subcellular location">
    <subcellularLocation>
        <location evidence="1">Cell inner membrane</location>
    </subcellularLocation>
</comment>
<dbReference type="eggNOG" id="COG1463">
    <property type="taxonomic scope" value="Bacteria"/>
</dbReference>
<keyword evidence="7" id="KW-0175">Coiled coil</keyword>
<keyword evidence="4 8" id="KW-0812">Transmembrane</keyword>
<accession>A5EVN5</accession>
<evidence type="ECO:0000256" key="7">
    <source>
        <dbReference type="SAM" id="Coils"/>
    </source>
</evidence>
<dbReference type="Proteomes" id="UP000000248">
    <property type="component" value="Chromosome"/>
</dbReference>
<dbReference type="PANTHER" id="PTHR30462:SF2">
    <property type="entry name" value="INTERMEMBRANE TRANSPORT PROTEIN PQIB"/>
    <property type="match status" value="1"/>
</dbReference>
<dbReference type="EMBL" id="CP000513">
    <property type="protein sequence ID" value="ABQ13714.1"/>
    <property type="molecule type" value="Genomic_DNA"/>
</dbReference>
<keyword evidence="11" id="KW-1185">Reference proteome</keyword>
<evidence type="ECO:0000259" key="9">
    <source>
        <dbReference type="Pfam" id="PF02470"/>
    </source>
</evidence>
<dbReference type="KEGG" id="dno:DNO_0497"/>
<reference evidence="10 11" key="1">
    <citation type="journal article" date="2007" name="Nat. Biotechnol.">
        <title>Genome sequence and identification of candidate vaccine antigens from the animal pathogen Dichelobacter nodosus.</title>
        <authorList>
            <person name="Myers G.S."/>
            <person name="Parker D."/>
            <person name="Al-Hasani K."/>
            <person name="Kennan R.M."/>
            <person name="Seemann T."/>
            <person name="Ren Q."/>
            <person name="Badger J.H."/>
            <person name="Selengut J.D."/>
            <person name="Deboy R.T."/>
            <person name="Tettelin H."/>
            <person name="Boyce J.D."/>
            <person name="McCarl V.P."/>
            <person name="Han X."/>
            <person name="Nelson W.C."/>
            <person name="Madupu R."/>
            <person name="Mohamoud Y."/>
            <person name="Holley T."/>
            <person name="Fedorova N."/>
            <person name="Khouri H."/>
            <person name="Bottomley S.P."/>
            <person name="Whittington R.J."/>
            <person name="Adler B."/>
            <person name="Songer J.G."/>
            <person name="Rood J.I."/>
            <person name="Paulsen I.T."/>
        </authorList>
    </citation>
    <scope>NUCLEOTIDE SEQUENCE [LARGE SCALE GENOMIC DNA]</scope>
    <source>
        <strain evidence="10 11">VCS1703A</strain>
    </source>
</reference>
<dbReference type="STRING" id="246195.DNO_0497"/>
<evidence type="ECO:0000256" key="5">
    <source>
        <dbReference type="ARBA" id="ARBA00022989"/>
    </source>
</evidence>
<dbReference type="AlphaFoldDB" id="A5EVN5"/>
<dbReference type="RefSeq" id="WP_012030833.1">
    <property type="nucleotide sequence ID" value="NC_009446.1"/>
</dbReference>
<dbReference type="eggNOG" id="COG3008">
    <property type="taxonomic scope" value="Bacteria"/>
</dbReference>
<name>A5EVN5_DICNV</name>
<proteinExistence type="predicted"/>
<dbReference type="OrthoDB" id="9806984at2"/>
<feature type="domain" description="Mce/MlaD" evidence="9">
    <location>
        <begin position="283"/>
        <end position="374"/>
    </location>
</feature>
<organism evidence="10 11">
    <name type="scientific">Dichelobacter nodosus (strain VCS1703A)</name>
    <dbReference type="NCBI Taxonomy" id="246195"/>
    <lineage>
        <taxon>Bacteria</taxon>
        <taxon>Pseudomonadati</taxon>
        <taxon>Pseudomonadota</taxon>
        <taxon>Gammaproteobacteria</taxon>
        <taxon>Cardiobacteriales</taxon>
        <taxon>Cardiobacteriaceae</taxon>
        <taxon>Dichelobacter</taxon>
    </lineage>
</organism>
<sequence>MNTPIVKKNRFSLLWLFPLFALAVGLYLAYDRLSDIGPVIRLKRTSAEGLIENKTKIRYKYLDIGTITEISLSADRQHVIATAQMTANAAELLNEDSQFWLVEPQVSAAGITGLNTLVSGSYIEINPGISDEKSRFFEMLPAPPLLNTDESGLRITLSAESSKGLNIGSPLYYRGVKIGQIEQIHFGDQFSRIYITAFVRTPYDALIHNDTKFWNASGFELSFTAAGAQFSMYSMETLALGGIVLSTPDATLQNHQSFDKNKVFNLYPSEKASLESDHFARTYFVLYFEDSVHGLLPHAPVEFNGMTIGEVSEIRLLYDQERKKIVTPVVIALEWSRIDRAAADQEMIKTLVAQGLRASLKTGNFLTGKKMIHLALYPDNIGELTPDRYSRHLTLPVHNGGIHKIPEQISDIVAAVNHIPFTAIGAKTESLLTHVDHAAESAAGMLAHKEMQQLGKTLQTTLQSVTATSKQAQNSMVNLNEQMRNLSRQLEATLYGLSPESSLYYSTQQTVQQMQILMRTIDGVMQKIKEKPNALLMGE</sequence>
<dbReference type="Pfam" id="PF02470">
    <property type="entry name" value="MlaD"/>
    <property type="match status" value="3"/>
</dbReference>
<protein>
    <submittedName>
        <fullName evidence="10">Paraquat-inducible protein B family</fullName>
    </submittedName>
</protein>
<dbReference type="InterPro" id="IPR051800">
    <property type="entry name" value="PqiA-PqiB_transport"/>
</dbReference>
<keyword evidence="6 8" id="KW-0472">Membrane</keyword>
<evidence type="ECO:0000256" key="8">
    <source>
        <dbReference type="SAM" id="Phobius"/>
    </source>
</evidence>